<protein>
    <submittedName>
        <fullName evidence="2">Uncharacterized protein</fullName>
    </submittedName>
</protein>
<keyword evidence="1" id="KW-1133">Transmembrane helix</keyword>
<sequence length="81" mass="8454">MRKAVVGLLTLAILLSFLFLAHGISTGIAVPYHHPTPEQTAYESYHGSISNYLYVSAAATWLATVVAVLAAGVAAGVAKLK</sequence>
<reference evidence="2" key="1">
    <citation type="submission" date="2021-05" db="EMBL/GenBank/DDBJ databases">
        <title>Complete genome sequence of the cellulolytic planctomycete Telmatocola sphagniphila SP2T and characterization of the first cellulase from planctomycetes.</title>
        <authorList>
            <person name="Rakitin A.L."/>
            <person name="Beletsky A.V."/>
            <person name="Naumoff D.G."/>
            <person name="Kulichevskaya I.S."/>
            <person name="Mardanov A.V."/>
            <person name="Ravin N.V."/>
            <person name="Dedysh S.N."/>
        </authorList>
    </citation>
    <scope>NUCLEOTIDE SEQUENCE</scope>
    <source>
        <strain evidence="2">SP2T</strain>
    </source>
</reference>
<keyword evidence="1" id="KW-0472">Membrane</keyword>
<evidence type="ECO:0000256" key="1">
    <source>
        <dbReference type="SAM" id="Phobius"/>
    </source>
</evidence>
<name>A0A8E6B5J0_9BACT</name>
<accession>A0A8E6B5J0</accession>
<keyword evidence="1" id="KW-0812">Transmembrane</keyword>
<organism evidence="2 3">
    <name type="scientific">Telmatocola sphagniphila</name>
    <dbReference type="NCBI Taxonomy" id="1123043"/>
    <lineage>
        <taxon>Bacteria</taxon>
        <taxon>Pseudomonadati</taxon>
        <taxon>Planctomycetota</taxon>
        <taxon>Planctomycetia</taxon>
        <taxon>Gemmatales</taxon>
        <taxon>Gemmataceae</taxon>
    </lineage>
</organism>
<evidence type="ECO:0000313" key="3">
    <source>
        <dbReference type="Proteomes" id="UP000676194"/>
    </source>
</evidence>
<dbReference type="AlphaFoldDB" id="A0A8E6B5J0"/>
<keyword evidence="3" id="KW-1185">Reference proteome</keyword>
<gene>
    <name evidence="2" type="ORF">KIH39_22960</name>
</gene>
<dbReference type="Proteomes" id="UP000676194">
    <property type="component" value="Chromosome"/>
</dbReference>
<dbReference type="KEGG" id="tsph:KIH39_22960"/>
<dbReference type="EMBL" id="CP074694">
    <property type="protein sequence ID" value="QVL31674.1"/>
    <property type="molecule type" value="Genomic_DNA"/>
</dbReference>
<proteinExistence type="predicted"/>
<dbReference type="RefSeq" id="WP_213495801.1">
    <property type="nucleotide sequence ID" value="NZ_CP074694.1"/>
</dbReference>
<feature type="transmembrane region" description="Helical" evidence="1">
    <location>
        <begin position="53"/>
        <end position="78"/>
    </location>
</feature>
<evidence type="ECO:0000313" key="2">
    <source>
        <dbReference type="EMBL" id="QVL31674.1"/>
    </source>
</evidence>